<reference evidence="1 3" key="2">
    <citation type="submission" date="2018-08" db="EMBL/GenBank/DDBJ databases">
        <title>Complete genome of the Arcobacter ellisii type strain LMG 26155.</title>
        <authorList>
            <person name="Miller W.G."/>
            <person name="Yee E."/>
            <person name="Bono J.L."/>
        </authorList>
    </citation>
    <scope>NUCLEOTIDE SEQUENCE [LARGE SCALE GENOMIC DNA]</scope>
    <source>
        <strain evidence="1 3">LMG 26155</strain>
    </source>
</reference>
<dbReference type="GO" id="GO:0050660">
    <property type="term" value="F:flavin adenine dinucleotide binding"/>
    <property type="evidence" value="ECO:0007669"/>
    <property type="project" value="InterPro"/>
</dbReference>
<accession>A0A347UC68</accession>
<dbReference type="RefSeq" id="WP_118918580.1">
    <property type="nucleotide sequence ID" value="NZ_CP032097.1"/>
</dbReference>
<evidence type="ECO:0000313" key="3">
    <source>
        <dbReference type="Proteomes" id="UP000262582"/>
    </source>
</evidence>
<sequence length="279" mass="32617">MIQLINKKENIFEDNIAFVENWDFSTANLNEENRILAITQVASICYQSPKALGSESLYNRLMAESQGLPSSSFEFVPVLLDPKNEKHKEILAPEYSNTKKFGELICDGKYLLTNYRALVYDFENNPKAYSFDIRTTYNTPEECKIIKEHFKVFLFKVDFPTRSQMVRHRVNWQELSRRYVSGKRVPFEFYISEKMKDVTSEGGTTEQILDICLEHYYKALEDGVKPQEARRIIPQAGYSQIWGGFQPTQLENYFKLRLDSHAQWEIRKTAEAMKELLGE</sequence>
<keyword evidence="1" id="KW-0489">Methyltransferase</keyword>
<dbReference type="SUPFAM" id="SSF69796">
    <property type="entry name" value="Thymidylate synthase-complementing protein Thy1"/>
    <property type="match status" value="1"/>
</dbReference>
<dbReference type="Proteomes" id="UP000290588">
    <property type="component" value="Unassembled WGS sequence"/>
</dbReference>
<evidence type="ECO:0000313" key="1">
    <source>
        <dbReference type="EMBL" id="AXX96446.1"/>
    </source>
</evidence>
<name>A0A347UC68_9BACT</name>
<dbReference type="InterPro" id="IPR003669">
    <property type="entry name" value="Thymidylate_synthase_ThyX"/>
</dbReference>
<dbReference type="CDD" id="cd20175">
    <property type="entry name" value="ThyX"/>
    <property type="match status" value="1"/>
</dbReference>
<keyword evidence="3" id="KW-1185">Reference proteome</keyword>
<dbReference type="Gene3D" id="3.30.1360.170">
    <property type="match status" value="1"/>
</dbReference>
<reference evidence="2 4" key="1">
    <citation type="submission" date="2017-09" db="EMBL/GenBank/DDBJ databases">
        <title>Genomics of the genus Arcobacter.</title>
        <authorList>
            <person name="Perez-Cataluna A."/>
            <person name="Figueras M.J."/>
            <person name="Salas-Masso N."/>
        </authorList>
    </citation>
    <scope>NUCLEOTIDE SEQUENCE [LARGE SCALE GENOMIC DNA]</scope>
    <source>
        <strain evidence="2 4">CECT 7837</strain>
    </source>
</reference>
<dbReference type="EC" id="2.1.1.148" evidence="1"/>
<dbReference type="KEGG" id="aell:AELL_2848"/>
<dbReference type="EMBL" id="NXIG01000001">
    <property type="protein sequence ID" value="RXI32900.1"/>
    <property type="molecule type" value="Genomic_DNA"/>
</dbReference>
<dbReference type="Proteomes" id="UP000262582">
    <property type="component" value="Chromosome"/>
</dbReference>
<dbReference type="GO" id="GO:0032259">
    <property type="term" value="P:methylation"/>
    <property type="evidence" value="ECO:0007669"/>
    <property type="project" value="UniProtKB-KW"/>
</dbReference>
<keyword evidence="1" id="KW-0808">Transferase</keyword>
<dbReference type="GO" id="GO:0050797">
    <property type="term" value="F:thymidylate synthase (FAD) activity"/>
    <property type="evidence" value="ECO:0007669"/>
    <property type="project" value="UniProtKB-EC"/>
</dbReference>
<gene>
    <name evidence="1" type="primary">thy</name>
    <name evidence="1" type="ORF">AELL_2848</name>
    <name evidence="2" type="ORF">CP962_00410</name>
</gene>
<evidence type="ECO:0000313" key="4">
    <source>
        <dbReference type="Proteomes" id="UP000290588"/>
    </source>
</evidence>
<dbReference type="InterPro" id="IPR036098">
    <property type="entry name" value="Thymidylate_synthase_ThyX_sf"/>
</dbReference>
<dbReference type="GO" id="GO:0006231">
    <property type="term" value="P:dTMP biosynthetic process"/>
    <property type="evidence" value="ECO:0007669"/>
    <property type="project" value="InterPro"/>
</dbReference>
<dbReference type="PANTHER" id="PTHR34934:SF1">
    <property type="entry name" value="FLAVIN-DEPENDENT THYMIDYLATE SYNTHASE"/>
    <property type="match status" value="1"/>
</dbReference>
<evidence type="ECO:0000313" key="2">
    <source>
        <dbReference type="EMBL" id="RXI32900.1"/>
    </source>
</evidence>
<dbReference type="GO" id="GO:0004799">
    <property type="term" value="F:thymidylate synthase activity"/>
    <property type="evidence" value="ECO:0007669"/>
    <property type="project" value="TreeGrafter"/>
</dbReference>
<dbReference type="Pfam" id="PF02511">
    <property type="entry name" value="Thy1"/>
    <property type="match status" value="1"/>
</dbReference>
<dbReference type="GO" id="GO:0070402">
    <property type="term" value="F:NADPH binding"/>
    <property type="evidence" value="ECO:0007669"/>
    <property type="project" value="TreeGrafter"/>
</dbReference>
<dbReference type="PROSITE" id="PS51331">
    <property type="entry name" value="THYX"/>
    <property type="match status" value="1"/>
</dbReference>
<dbReference type="PANTHER" id="PTHR34934">
    <property type="entry name" value="FLAVIN-DEPENDENT THYMIDYLATE SYNTHASE"/>
    <property type="match status" value="1"/>
</dbReference>
<dbReference type="AlphaFoldDB" id="A0A347UC68"/>
<dbReference type="OrthoDB" id="9780625at2"/>
<proteinExistence type="predicted"/>
<dbReference type="EMBL" id="CP032097">
    <property type="protein sequence ID" value="AXX96446.1"/>
    <property type="molecule type" value="Genomic_DNA"/>
</dbReference>
<protein>
    <submittedName>
        <fullName evidence="1 2">Thymidylate synthase</fullName>
        <ecNumber evidence="1">2.1.1.148</ecNumber>
    </submittedName>
</protein>
<organism evidence="2 4">
    <name type="scientific">Arcobacter ellisii</name>
    <dbReference type="NCBI Taxonomy" id="913109"/>
    <lineage>
        <taxon>Bacteria</taxon>
        <taxon>Pseudomonadati</taxon>
        <taxon>Campylobacterota</taxon>
        <taxon>Epsilonproteobacteria</taxon>
        <taxon>Campylobacterales</taxon>
        <taxon>Arcobacteraceae</taxon>
        <taxon>Arcobacter</taxon>
    </lineage>
</organism>